<accession>A0A4Y7JQ35</accession>
<evidence type="ECO:0000256" key="1">
    <source>
        <dbReference type="SAM" id="MobiDB-lite"/>
    </source>
</evidence>
<gene>
    <name evidence="2" type="ORF">C5167_023596</name>
</gene>
<feature type="compositionally biased region" description="Low complexity" evidence="1">
    <location>
        <begin position="13"/>
        <end position="31"/>
    </location>
</feature>
<evidence type="ECO:0000313" key="3">
    <source>
        <dbReference type="Proteomes" id="UP000316621"/>
    </source>
</evidence>
<feature type="compositionally biased region" description="Basic and acidic residues" evidence="1">
    <location>
        <begin position="1"/>
        <end position="10"/>
    </location>
</feature>
<dbReference type="Proteomes" id="UP000316621">
    <property type="component" value="Chromosome 5"/>
</dbReference>
<sequence length="92" mass="10259">MPGPIKDHAKTNAFSFSSDAGGGSSSRRFVGVRQRDRTGDGWLRSKASFRRLGTFDTVEDGMCAYGNADARTNFELLMDKLIYCLLSLFRQK</sequence>
<evidence type="ECO:0000313" key="2">
    <source>
        <dbReference type="EMBL" id="RZC61839.1"/>
    </source>
</evidence>
<reference evidence="2 3" key="1">
    <citation type="journal article" date="2018" name="Science">
        <title>The opium poppy genome and morphinan production.</title>
        <authorList>
            <person name="Guo L."/>
            <person name="Winzer T."/>
            <person name="Yang X."/>
            <person name="Li Y."/>
            <person name="Ning Z."/>
            <person name="He Z."/>
            <person name="Teodor R."/>
            <person name="Lu Y."/>
            <person name="Bowser T.A."/>
            <person name="Graham I.A."/>
            <person name="Ye K."/>
        </authorList>
    </citation>
    <scope>NUCLEOTIDE SEQUENCE [LARGE SCALE GENOMIC DNA]</scope>
    <source>
        <strain evidence="3">cv. HN1</strain>
        <tissue evidence="2">Leaves</tissue>
    </source>
</reference>
<dbReference type="Gramene" id="RZC61839">
    <property type="protein sequence ID" value="RZC61839"/>
    <property type="gene ID" value="C5167_023596"/>
</dbReference>
<dbReference type="EMBL" id="CM010719">
    <property type="protein sequence ID" value="RZC61839.1"/>
    <property type="molecule type" value="Genomic_DNA"/>
</dbReference>
<keyword evidence="3" id="KW-1185">Reference proteome</keyword>
<organism evidence="2 3">
    <name type="scientific">Papaver somniferum</name>
    <name type="common">Opium poppy</name>
    <dbReference type="NCBI Taxonomy" id="3469"/>
    <lineage>
        <taxon>Eukaryota</taxon>
        <taxon>Viridiplantae</taxon>
        <taxon>Streptophyta</taxon>
        <taxon>Embryophyta</taxon>
        <taxon>Tracheophyta</taxon>
        <taxon>Spermatophyta</taxon>
        <taxon>Magnoliopsida</taxon>
        <taxon>Ranunculales</taxon>
        <taxon>Papaveraceae</taxon>
        <taxon>Papaveroideae</taxon>
        <taxon>Papaver</taxon>
    </lineage>
</organism>
<name>A0A4Y7JQ35_PAPSO</name>
<feature type="region of interest" description="Disordered" evidence="1">
    <location>
        <begin position="1"/>
        <end position="31"/>
    </location>
</feature>
<proteinExistence type="predicted"/>
<protein>
    <recommendedName>
        <fullName evidence="4">AP2/ERF domain-containing protein</fullName>
    </recommendedName>
</protein>
<dbReference type="AlphaFoldDB" id="A0A4Y7JQ35"/>
<evidence type="ECO:0008006" key="4">
    <source>
        <dbReference type="Google" id="ProtNLM"/>
    </source>
</evidence>